<keyword evidence="1" id="KW-1133">Transmembrane helix</keyword>
<evidence type="ECO:0000313" key="2">
    <source>
        <dbReference type="EMBL" id="KAL3850432.1"/>
    </source>
</evidence>
<reference evidence="2 3" key="1">
    <citation type="submission" date="2024-12" db="EMBL/GenBank/DDBJ databases">
        <title>The unique morphological basis and parallel evolutionary history of personate flowers in Penstemon.</title>
        <authorList>
            <person name="Depatie T.H."/>
            <person name="Wessinger C.A."/>
        </authorList>
    </citation>
    <scope>NUCLEOTIDE SEQUENCE [LARGE SCALE GENOMIC DNA]</scope>
    <source>
        <strain evidence="2">WTNN_2</strain>
        <tissue evidence="2">Leaf</tissue>
    </source>
</reference>
<comment type="caution">
    <text evidence="2">The sequence shown here is derived from an EMBL/GenBank/DDBJ whole genome shotgun (WGS) entry which is preliminary data.</text>
</comment>
<evidence type="ECO:0000256" key="1">
    <source>
        <dbReference type="SAM" id="Phobius"/>
    </source>
</evidence>
<accession>A0ABD3UQ94</accession>
<proteinExistence type="predicted"/>
<organism evidence="2 3">
    <name type="scientific">Penstemon smallii</name>
    <dbReference type="NCBI Taxonomy" id="265156"/>
    <lineage>
        <taxon>Eukaryota</taxon>
        <taxon>Viridiplantae</taxon>
        <taxon>Streptophyta</taxon>
        <taxon>Embryophyta</taxon>
        <taxon>Tracheophyta</taxon>
        <taxon>Spermatophyta</taxon>
        <taxon>Magnoliopsida</taxon>
        <taxon>eudicotyledons</taxon>
        <taxon>Gunneridae</taxon>
        <taxon>Pentapetalae</taxon>
        <taxon>asterids</taxon>
        <taxon>lamiids</taxon>
        <taxon>Lamiales</taxon>
        <taxon>Plantaginaceae</taxon>
        <taxon>Cheloneae</taxon>
        <taxon>Penstemon</taxon>
    </lineage>
</organism>
<gene>
    <name evidence="2" type="ORF">ACJIZ3_012314</name>
</gene>
<dbReference type="AlphaFoldDB" id="A0ABD3UQ94"/>
<evidence type="ECO:0000313" key="3">
    <source>
        <dbReference type="Proteomes" id="UP001634393"/>
    </source>
</evidence>
<keyword evidence="1" id="KW-0472">Membrane</keyword>
<protein>
    <submittedName>
        <fullName evidence="2">Uncharacterized protein</fullName>
    </submittedName>
</protein>
<name>A0ABD3UQ94_9LAMI</name>
<sequence>MARTIFNLMLVCSIRIPNKTISQAPRLNFKTLTVSQHATTILLNLSKETFFLIMIHIRILYATFYIVRQINTKVYGNRRWNQ</sequence>
<keyword evidence="3" id="KW-1185">Reference proteome</keyword>
<keyword evidence="1" id="KW-0812">Transmembrane</keyword>
<feature type="transmembrane region" description="Helical" evidence="1">
    <location>
        <begin position="49"/>
        <end position="67"/>
    </location>
</feature>
<dbReference type="Proteomes" id="UP001634393">
    <property type="component" value="Unassembled WGS sequence"/>
</dbReference>
<dbReference type="EMBL" id="JBJXBP010000001">
    <property type="protein sequence ID" value="KAL3850432.1"/>
    <property type="molecule type" value="Genomic_DNA"/>
</dbReference>